<evidence type="ECO:0000256" key="10">
    <source>
        <dbReference type="PIRSR" id="PIRSR002583-1"/>
    </source>
</evidence>
<evidence type="ECO:0000256" key="6">
    <source>
        <dbReference type="ARBA" id="ARBA00022840"/>
    </source>
</evidence>
<dbReference type="HAMAP" id="MF_00505">
    <property type="entry name" value="HSP90"/>
    <property type="match status" value="1"/>
</dbReference>
<dbReference type="CDD" id="cd16927">
    <property type="entry name" value="HATPase_Hsp90-like"/>
    <property type="match status" value="1"/>
</dbReference>
<feature type="binding site" evidence="10">
    <location>
        <position position="35"/>
    </location>
    <ligand>
        <name>ATP</name>
        <dbReference type="ChEBI" id="CHEBI:30616"/>
    </ligand>
</feature>
<evidence type="ECO:0000256" key="9">
    <source>
        <dbReference type="ARBA" id="ARBA00037441"/>
    </source>
</evidence>
<dbReference type="GO" id="GO:0140662">
    <property type="term" value="F:ATP-dependent protein folding chaperone"/>
    <property type="evidence" value="ECO:0007669"/>
    <property type="project" value="InterPro"/>
</dbReference>
<dbReference type="Pfam" id="PF00183">
    <property type="entry name" value="HSP90"/>
    <property type="match status" value="2"/>
</dbReference>
<dbReference type="SMART" id="SM00387">
    <property type="entry name" value="HATPase_c"/>
    <property type="match status" value="1"/>
</dbReference>
<dbReference type="Gene3D" id="3.30.565.10">
    <property type="entry name" value="Histidine kinase-like ATPase, C-terminal domain"/>
    <property type="match status" value="1"/>
</dbReference>
<feature type="compositionally biased region" description="Basic and acidic residues" evidence="11">
    <location>
        <begin position="228"/>
        <end position="237"/>
    </location>
</feature>
<keyword evidence="8" id="KW-0143">Chaperone</keyword>
<dbReference type="NCBIfam" id="NF003555">
    <property type="entry name" value="PRK05218.1"/>
    <property type="match status" value="1"/>
</dbReference>
<dbReference type="InterPro" id="IPR037196">
    <property type="entry name" value="HSP90_C"/>
</dbReference>
<keyword evidence="4" id="KW-0963">Cytoplasm</keyword>
<evidence type="ECO:0000256" key="1">
    <source>
        <dbReference type="ARBA" id="ARBA00004496"/>
    </source>
</evidence>
<gene>
    <name evidence="13" type="ORF">PVAP13_2KG411305</name>
</gene>
<comment type="caution">
    <text evidence="13">The sequence shown here is derived from an EMBL/GenBank/DDBJ whole genome shotgun (WGS) entry which is preliminary data.</text>
</comment>
<feature type="binding site" evidence="10">
    <location>
        <position position="81"/>
    </location>
    <ligand>
        <name>ATP</name>
        <dbReference type="ChEBI" id="CHEBI:30616"/>
    </ligand>
</feature>
<evidence type="ECO:0000256" key="8">
    <source>
        <dbReference type="ARBA" id="ARBA00023186"/>
    </source>
</evidence>
<dbReference type="PRINTS" id="PR00775">
    <property type="entry name" value="HEATSHOCK90"/>
</dbReference>
<accession>A0A8T0WDC6</accession>
<dbReference type="Pfam" id="PF13589">
    <property type="entry name" value="HATPase_c_3"/>
    <property type="match status" value="1"/>
</dbReference>
<evidence type="ECO:0000313" key="14">
    <source>
        <dbReference type="Proteomes" id="UP000823388"/>
    </source>
</evidence>
<comment type="similarity">
    <text evidence="2">Belongs to the heat shock protein 90 family.</text>
</comment>
<feature type="binding site" evidence="10">
    <location>
        <begin position="121"/>
        <end position="126"/>
    </location>
    <ligand>
        <name>ATP</name>
        <dbReference type="ChEBI" id="CHEBI:30616"/>
    </ligand>
</feature>
<evidence type="ECO:0000256" key="5">
    <source>
        <dbReference type="ARBA" id="ARBA00022741"/>
    </source>
</evidence>
<dbReference type="InterPro" id="IPR020575">
    <property type="entry name" value="Hsp90_N"/>
</dbReference>
<dbReference type="Gene3D" id="3.40.50.11260">
    <property type="match status" value="1"/>
</dbReference>
<dbReference type="FunFam" id="3.30.565.10:FF:000012">
    <property type="entry name" value="Heat shock cognate protein"/>
    <property type="match status" value="1"/>
</dbReference>
<dbReference type="GO" id="GO:0051082">
    <property type="term" value="F:unfolded protein binding"/>
    <property type="evidence" value="ECO:0007669"/>
    <property type="project" value="InterPro"/>
</dbReference>
<feature type="domain" description="Histidine kinase/HSP90-like ATPase" evidence="12">
    <location>
        <begin position="28"/>
        <end position="183"/>
    </location>
</feature>
<comment type="subcellular location">
    <subcellularLocation>
        <location evidence="1">Cytoplasm</location>
    </subcellularLocation>
</comment>
<keyword evidence="14" id="KW-1185">Reference proteome</keyword>
<dbReference type="PIRSF" id="PIRSF002583">
    <property type="entry name" value="Hsp90"/>
    <property type="match status" value="1"/>
</dbReference>
<dbReference type="FunFam" id="3.40.50.11260:FF:000001">
    <property type="entry name" value="Heat shock protein 90 alpha"/>
    <property type="match status" value="1"/>
</dbReference>
<keyword evidence="6 10" id="KW-0067">ATP-binding</keyword>
<dbReference type="GO" id="GO:0005737">
    <property type="term" value="C:cytoplasm"/>
    <property type="evidence" value="ECO:0007669"/>
    <property type="project" value="UniProtKB-SubCell"/>
</dbReference>
<dbReference type="EMBL" id="CM029039">
    <property type="protein sequence ID" value="KAG2644187.1"/>
    <property type="molecule type" value="Genomic_DNA"/>
</dbReference>
<sequence length="668" mass="76647">MATETETFAFQAEINQLLSLIINTFYSNKEIFLRELISNSSDALDKIRFESLTDKSKLDAQPELFIHIVPDKASNTLSIIDSGIGMTKSDLVNNLGTIARSGTKEFMEALAAGADVSMIGQFGVGFYSAYLVAERVVVTTKHNDDEQYVWESQAGGSFTVTRDTSGEQLGRGTKITLFLKDDQLEYLEERRLKDLVKKHSEFISYPISLWTEKTTEKEISDDEDEEEKKDAEEGKVEDVDEEKEEKEKKKKKIKEVSHEWSLINKQKPIWMRKPEEITKEEYAAFYKSLTNDWEEHLAVKHFSVEGQLEFKAVLFVPKRAPFDLFDTRKKQNNIKLYVRRVFIMDNCEELIPEWLSFVKGICVELFFEIAENKEDYNKFYEAFSKNLKLGIHEDSQNRNKIAELLRYHSTKSGDELTSLKDYVTRMKEGQNDIYYITGESKKAVENSPFLEKLKKRGYEVLYMVDAIDEYAVGQLKEFEGKKLVSATKEGLKLDETEDEKKRKEELKEKFEGLCKVIKEVLGDKVEKVVVSDRVVDSPCCLVTGEYGWTANMERIMKAQALRDSSMAGYMSSKKTMEINPENAIMDELRKRAEADKNDKSVKDLVMLLFETALLTSGFSLDDPNTFGTRIHRMLKLGLSIDEDESAEAEAEMPPLEDDAGESKMEEVD</sequence>
<comment type="function">
    <text evidence="9">Molecular chaperone that promotes the maturation, structural maintenance and proper regulation of specific target proteins involved for instance in cell cycle control and signal transduction. Undergoes a functional cycle that is linked to its ATPase activity. This cycle probably induces conformational changes in the client proteins, thereby causing their activation. Interacts dynamically with various co-chaperones that modulate its substrate recognition, ATPase cycle and chaperone function.</text>
</comment>
<dbReference type="FunFam" id="3.30.230.80:FF:000011">
    <property type="entry name" value="Heat shock protein"/>
    <property type="match status" value="1"/>
</dbReference>
<dbReference type="GO" id="GO:0016887">
    <property type="term" value="F:ATP hydrolysis activity"/>
    <property type="evidence" value="ECO:0007669"/>
    <property type="project" value="InterPro"/>
</dbReference>
<evidence type="ECO:0000256" key="2">
    <source>
        <dbReference type="ARBA" id="ARBA00008239"/>
    </source>
</evidence>
<dbReference type="SUPFAM" id="SSF55874">
    <property type="entry name" value="ATPase domain of HSP90 chaperone/DNA topoisomerase II/histidine kinase"/>
    <property type="match status" value="1"/>
</dbReference>
<proteinExistence type="inferred from homology"/>
<dbReference type="InterPro" id="IPR001404">
    <property type="entry name" value="Hsp90_fam"/>
</dbReference>
<feature type="binding site" evidence="10">
    <location>
        <begin position="101"/>
        <end position="102"/>
    </location>
    <ligand>
        <name>ATP</name>
        <dbReference type="ChEBI" id="CHEBI:30616"/>
    </ligand>
</feature>
<protein>
    <recommendedName>
        <fullName evidence="12">Histidine kinase/HSP90-like ATPase domain-containing protein</fullName>
    </recommendedName>
</protein>
<dbReference type="Proteomes" id="UP000823388">
    <property type="component" value="Chromosome 2K"/>
</dbReference>
<dbReference type="SUPFAM" id="SSF54211">
    <property type="entry name" value="Ribosomal protein S5 domain 2-like"/>
    <property type="match status" value="1"/>
</dbReference>
<dbReference type="InterPro" id="IPR036890">
    <property type="entry name" value="HATPase_C_sf"/>
</dbReference>
<evidence type="ECO:0000256" key="3">
    <source>
        <dbReference type="ARBA" id="ARBA00011738"/>
    </source>
</evidence>
<dbReference type="Gene3D" id="3.30.230.80">
    <property type="match status" value="2"/>
</dbReference>
<dbReference type="InterPro" id="IPR020568">
    <property type="entry name" value="Ribosomal_Su5_D2-typ_SF"/>
</dbReference>
<feature type="region of interest" description="Disordered" evidence="11">
    <location>
        <begin position="642"/>
        <end position="668"/>
    </location>
</feature>
<feature type="compositionally biased region" description="Acidic residues" evidence="11">
    <location>
        <begin position="642"/>
        <end position="659"/>
    </location>
</feature>
<dbReference type="PANTHER" id="PTHR11528">
    <property type="entry name" value="HEAT SHOCK PROTEIN 90 FAMILY MEMBER"/>
    <property type="match status" value="1"/>
</dbReference>
<keyword evidence="5 10" id="KW-0547">Nucleotide-binding</keyword>
<dbReference type="InterPro" id="IPR003594">
    <property type="entry name" value="HATPase_dom"/>
</dbReference>
<dbReference type="Gene3D" id="1.20.120.790">
    <property type="entry name" value="Heat shock protein 90, C-terminal domain"/>
    <property type="match status" value="1"/>
</dbReference>
<evidence type="ECO:0000259" key="12">
    <source>
        <dbReference type="SMART" id="SM00387"/>
    </source>
</evidence>
<feature type="region of interest" description="Disordered" evidence="11">
    <location>
        <begin position="215"/>
        <end position="250"/>
    </location>
</feature>
<evidence type="ECO:0000256" key="7">
    <source>
        <dbReference type="ARBA" id="ARBA00023016"/>
    </source>
</evidence>
<evidence type="ECO:0000256" key="11">
    <source>
        <dbReference type="SAM" id="MobiDB-lite"/>
    </source>
</evidence>
<comment type="subunit">
    <text evidence="3">Homodimer.</text>
</comment>
<feature type="binding site" evidence="10">
    <location>
        <position position="94"/>
    </location>
    <ligand>
        <name>ATP</name>
        <dbReference type="ChEBI" id="CHEBI:30616"/>
    </ligand>
</feature>
<dbReference type="InterPro" id="IPR019805">
    <property type="entry name" value="Heat_shock_protein_90_CS"/>
</dbReference>
<feature type="binding site" evidence="10">
    <location>
        <position position="86"/>
    </location>
    <ligand>
        <name>ATP</name>
        <dbReference type="ChEBI" id="CHEBI:30616"/>
    </ligand>
</feature>
<evidence type="ECO:0000256" key="4">
    <source>
        <dbReference type="ARBA" id="ARBA00022490"/>
    </source>
</evidence>
<dbReference type="FunFam" id="1.20.120.790:FF:000001">
    <property type="entry name" value="Heat shock protein 90 alpha"/>
    <property type="match status" value="1"/>
</dbReference>
<name>A0A8T0WDC6_PANVG</name>
<evidence type="ECO:0000313" key="13">
    <source>
        <dbReference type="EMBL" id="KAG2644187.1"/>
    </source>
</evidence>
<organism evidence="13 14">
    <name type="scientific">Panicum virgatum</name>
    <name type="common">Blackwell switchgrass</name>
    <dbReference type="NCBI Taxonomy" id="38727"/>
    <lineage>
        <taxon>Eukaryota</taxon>
        <taxon>Viridiplantae</taxon>
        <taxon>Streptophyta</taxon>
        <taxon>Embryophyta</taxon>
        <taxon>Tracheophyta</taxon>
        <taxon>Spermatophyta</taxon>
        <taxon>Magnoliopsida</taxon>
        <taxon>Liliopsida</taxon>
        <taxon>Poales</taxon>
        <taxon>Poaceae</taxon>
        <taxon>PACMAD clade</taxon>
        <taxon>Panicoideae</taxon>
        <taxon>Panicodae</taxon>
        <taxon>Paniceae</taxon>
        <taxon>Panicinae</taxon>
        <taxon>Panicum</taxon>
        <taxon>Panicum sect. Hiantes</taxon>
    </lineage>
</organism>
<keyword evidence="7" id="KW-0346">Stress response</keyword>
<feature type="binding site" evidence="10">
    <location>
        <position position="173"/>
    </location>
    <ligand>
        <name>ATP</name>
        <dbReference type="ChEBI" id="CHEBI:30616"/>
    </ligand>
</feature>
<dbReference type="PROSITE" id="PS00298">
    <property type="entry name" value="HSP90"/>
    <property type="match status" value="1"/>
</dbReference>
<dbReference type="SUPFAM" id="SSF110942">
    <property type="entry name" value="HSP90 C-terminal domain"/>
    <property type="match status" value="1"/>
</dbReference>
<feature type="binding site" evidence="10">
    <location>
        <position position="39"/>
    </location>
    <ligand>
        <name>ATP</name>
        <dbReference type="ChEBI" id="CHEBI:30616"/>
    </ligand>
</feature>
<dbReference type="GO" id="GO:0005524">
    <property type="term" value="F:ATP binding"/>
    <property type="evidence" value="ECO:0007669"/>
    <property type="project" value="UniProtKB-KW"/>
</dbReference>
<dbReference type="AlphaFoldDB" id="A0A8T0WDC6"/>
<reference evidence="13" key="1">
    <citation type="submission" date="2020-05" db="EMBL/GenBank/DDBJ databases">
        <title>WGS assembly of Panicum virgatum.</title>
        <authorList>
            <person name="Lovell J.T."/>
            <person name="Jenkins J."/>
            <person name="Shu S."/>
            <person name="Juenger T.E."/>
            <person name="Schmutz J."/>
        </authorList>
    </citation>
    <scope>NUCLEOTIDE SEQUENCE</scope>
    <source>
        <strain evidence="13">AP13</strain>
    </source>
</reference>